<evidence type="ECO:0000313" key="9">
    <source>
        <dbReference type="Proteomes" id="UP000182665"/>
    </source>
</evidence>
<evidence type="ECO:0000256" key="2">
    <source>
        <dbReference type="ARBA" id="ARBA00022679"/>
    </source>
</evidence>
<dbReference type="Proteomes" id="UP000182665">
    <property type="component" value="Unassembled WGS sequence"/>
</dbReference>
<comment type="similarity">
    <text evidence="6">Belongs to the adenylate cyclase family. DacA/CdaA subfamily.</text>
</comment>
<comment type="caution">
    <text evidence="8">The sequence shown here is derived from an EMBL/GenBank/DDBJ whole genome shotgun (WGS) entry which is preliminary data.</text>
</comment>
<keyword evidence="6" id="KW-0472">Membrane</keyword>
<feature type="transmembrane region" description="Helical" evidence="6">
    <location>
        <begin position="7"/>
        <end position="26"/>
    </location>
</feature>
<dbReference type="EC" id="2.7.7.85" evidence="6"/>
<evidence type="ECO:0000259" key="7">
    <source>
        <dbReference type="PROSITE" id="PS51794"/>
    </source>
</evidence>
<evidence type="ECO:0000256" key="3">
    <source>
        <dbReference type="ARBA" id="ARBA00022695"/>
    </source>
</evidence>
<evidence type="ECO:0000256" key="6">
    <source>
        <dbReference type="HAMAP-Rule" id="MF_01499"/>
    </source>
</evidence>
<dbReference type="PANTHER" id="PTHR34185:SF1">
    <property type="entry name" value="DIADENYLATE CYCLASE"/>
    <property type="match status" value="1"/>
</dbReference>
<evidence type="ECO:0000256" key="4">
    <source>
        <dbReference type="ARBA" id="ARBA00022741"/>
    </source>
</evidence>
<comment type="subunit">
    <text evidence="6">Probably a homodimer.</text>
</comment>
<sequence>MLIDMQVFFIFISVHMTRVLMIDIMNNMENVIGGDVMDFSNFFQNFSTLKVITSVLDLLIVWYVLYLLITVFKGTKAIQLLKGIVVIVIGQQISKILNLTATSKLFDIVIQWGVLALIVIFQPEIRRALEQLGRGSFLKRYTNAYTKDEEKLIQSVSKAVQYMAKRRIGALIVFEKETGLQDYIETGIPMDSKISQELLTNVFIPNTPLHDGAMIIQGTKIAAAASYLPLSDSVKISKSLGTRHRAAVGISEVSDAFTVIVSEETGDISVTFDGKLRRDISNEVFEELLSEHWFGTHFQKKGVN</sequence>
<dbReference type="PANTHER" id="PTHR34185">
    <property type="entry name" value="DIADENYLATE CYCLASE"/>
    <property type="match status" value="1"/>
</dbReference>
<dbReference type="InterPro" id="IPR036888">
    <property type="entry name" value="DNA_integrity_DisA_N_sf"/>
</dbReference>
<name>A0ABY1H604_9STAP</name>
<dbReference type="NCBIfam" id="TIGR00159">
    <property type="entry name" value="diadenylate cyclase CdaA"/>
    <property type="match status" value="1"/>
</dbReference>
<gene>
    <name evidence="6" type="primary">dacA</name>
    <name evidence="8" type="ORF">SAMN03097721_02203</name>
</gene>
<dbReference type="Gene3D" id="3.40.1700.10">
    <property type="entry name" value="DNA integrity scanning protein, DisA, N-terminal domain"/>
    <property type="match status" value="1"/>
</dbReference>
<keyword evidence="2 6" id="KW-0808">Transferase</keyword>
<feature type="domain" description="DAC" evidence="7">
    <location>
        <begin position="122"/>
        <end position="282"/>
    </location>
</feature>
<dbReference type="InterPro" id="IPR003390">
    <property type="entry name" value="DNA_integrity_scan_DisA_N"/>
</dbReference>
<evidence type="ECO:0000313" key="8">
    <source>
        <dbReference type="EMBL" id="SFZ78299.1"/>
    </source>
</evidence>
<dbReference type="InterPro" id="IPR045585">
    <property type="entry name" value="CdaA_N"/>
</dbReference>
<accession>A0ABY1H604</accession>
<keyword evidence="6" id="KW-1133">Transmembrane helix</keyword>
<organism evidence="8 9">
    <name type="scientific">Staphylococcus pasteuri</name>
    <dbReference type="NCBI Taxonomy" id="45972"/>
    <lineage>
        <taxon>Bacteria</taxon>
        <taxon>Bacillati</taxon>
        <taxon>Bacillota</taxon>
        <taxon>Bacilli</taxon>
        <taxon>Bacillales</taxon>
        <taxon>Staphylococcaceae</taxon>
        <taxon>Staphylococcus</taxon>
    </lineage>
</organism>
<evidence type="ECO:0000256" key="5">
    <source>
        <dbReference type="ARBA" id="ARBA00022840"/>
    </source>
</evidence>
<protein>
    <recommendedName>
        <fullName evidence="6">Diadenylate cyclase</fullName>
        <shortName evidence="6">DAC</shortName>
        <ecNumber evidence="6">2.7.7.85</ecNumber>
    </recommendedName>
    <alternativeName>
        <fullName evidence="6">Cyclic-di-AMP synthase</fullName>
        <shortName evidence="6">c-di-AMP synthase</shortName>
    </alternativeName>
</protein>
<keyword evidence="3 6" id="KW-0548">Nucleotidyltransferase</keyword>
<dbReference type="PROSITE" id="PS51794">
    <property type="entry name" value="DAC"/>
    <property type="match status" value="1"/>
</dbReference>
<keyword evidence="5 6" id="KW-0067">ATP-binding</keyword>
<keyword evidence="6" id="KW-0812">Transmembrane</keyword>
<proteinExistence type="inferred from homology"/>
<dbReference type="EMBL" id="FPKT01000008">
    <property type="protein sequence ID" value="SFZ78299.1"/>
    <property type="molecule type" value="Genomic_DNA"/>
</dbReference>
<keyword evidence="9" id="KW-1185">Reference proteome</keyword>
<keyword evidence="6" id="KW-1003">Cell membrane</keyword>
<dbReference type="InterPro" id="IPR050338">
    <property type="entry name" value="DisA"/>
</dbReference>
<comment type="catalytic activity">
    <reaction evidence="1 6">
        <text>2 ATP = 3',3'-c-di-AMP + 2 diphosphate</text>
        <dbReference type="Rhea" id="RHEA:35655"/>
        <dbReference type="ChEBI" id="CHEBI:30616"/>
        <dbReference type="ChEBI" id="CHEBI:33019"/>
        <dbReference type="ChEBI" id="CHEBI:71500"/>
        <dbReference type="EC" id="2.7.7.85"/>
    </reaction>
</comment>
<dbReference type="SUPFAM" id="SSF143597">
    <property type="entry name" value="YojJ-like"/>
    <property type="match status" value="1"/>
</dbReference>
<keyword evidence="4 6" id="KW-0547">Nucleotide-binding</keyword>
<feature type="transmembrane region" description="Helical" evidence="6">
    <location>
        <begin position="46"/>
        <end position="68"/>
    </location>
</feature>
<dbReference type="Pfam" id="PF19293">
    <property type="entry name" value="CdaA_N"/>
    <property type="match status" value="1"/>
</dbReference>
<dbReference type="Pfam" id="PF02457">
    <property type="entry name" value="DAC"/>
    <property type="match status" value="1"/>
</dbReference>
<dbReference type="InterPro" id="IPR034701">
    <property type="entry name" value="CdaA"/>
</dbReference>
<evidence type="ECO:0000256" key="1">
    <source>
        <dbReference type="ARBA" id="ARBA00000877"/>
    </source>
</evidence>
<reference evidence="8 9" key="1">
    <citation type="submission" date="2016-11" db="EMBL/GenBank/DDBJ databases">
        <authorList>
            <person name="Varghese N."/>
            <person name="Submissions S."/>
        </authorList>
    </citation>
    <scope>NUCLEOTIDE SEQUENCE [LARGE SCALE GENOMIC DNA]</scope>
    <source>
        <strain evidence="8 9">NFIX07</strain>
    </source>
</reference>
<comment type="caution">
    <text evidence="6">Lacks conserved residue(s) required for the propagation of feature annotation.</text>
</comment>
<dbReference type="HAMAP" id="MF_01499">
    <property type="entry name" value="DacA"/>
    <property type="match status" value="1"/>
</dbReference>
<comment type="function">
    <text evidence="6">Catalyzes the condensation of 2 ATP molecules into cyclic di-AMP (c-di-AMP), a second messenger used to regulate differing processes in different bacteria.</text>
</comment>